<evidence type="ECO:0000313" key="3">
    <source>
        <dbReference type="Proteomes" id="UP000002892"/>
    </source>
</evidence>
<feature type="domain" description="AAA" evidence="1">
    <location>
        <begin position="25"/>
        <end position="211"/>
    </location>
</feature>
<evidence type="ECO:0000313" key="2">
    <source>
        <dbReference type="EMBL" id="AFM43592.1"/>
    </source>
</evidence>
<gene>
    <name evidence="2" type="ordered locus">Desaci_4766</name>
</gene>
<dbReference type="SUPFAM" id="SSF52540">
    <property type="entry name" value="P-loop containing nucleoside triphosphate hydrolases"/>
    <property type="match status" value="1"/>
</dbReference>
<dbReference type="InterPro" id="IPR025669">
    <property type="entry name" value="AAA_dom"/>
</dbReference>
<protein>
    <submittedName>
        <fullName evidence="2">ATPase involved in chromosome partitioning</fullName>
    </submittedName>
</protein>
<dbReference type="InterPro" id="IPR027417">
    <property type="entry name" value="P-loop_NTPase"/>
</dbReference>
<evidence type="ECO:0000259" key="1">
    <source>
        <dbReference type="Pfam" id="PF13614"/>
    </source>
</evidence>
<geneLocation type="plasmid" evidence="2 3">
    <name>pDESACI.01</name>
</geneLocation>
<dbReference type="InterPro" id="IPR050678">
    <property type="entry name" value="DNA_Partitioning_ATPase"/>
</dbReference>
<dbReference type="CDD" id="cd02042">
    <property type="entry name" value="ParAB_family"/>
    <property type="match status" value="1"/>
</dbReference>
<keyword evidence="3" id="KW-1185">Reference proteome</keyword>
<dbReference type="RefSeq" id="WP_014825104.1">
    <property type="nucleotide sequence ID" value="NC_018066.1"/>
</dbReference>
<dbReference type="Gene3D" id="3.40.50.300">
    <property type="entry name" value="P-loop containing nucleotide triphosphate hydrolases"/>
    <property type="match status" value="1"/>
</dbReference>
<dbReference type="HOGENOM" id="CLU_037612_1_4_9"/>
<keyword evidence="2" id="KW-0614">Plasmid</keyword>
<dbReference type="EMBL" id="CP003640">
    <property type="protein sequence ID" value="AFM43592.1"/>
    <property type="molecule type" value="Genomic_DNA"/>
</dbReference>
<organism evidence="2 3">
    <name type="scientific">Desulfosporosinus acidiphilus (strain DSM 22704 / JCM 16185 / SJ4)</name>
    <dbReference type="NCBI Taxonomy" id="646529"/>
    <lineage>
        <taxon>Bacteria</taxon>
        <taxon>Bacillati</taxon>
        <taxon>Bacillota</taxon>
        <taxon>Clostridia</taxon>
        <taxon>Eubacteriales</taxon>
        <taxon>Desulfitobacteriaceae</taxon>
        <taxon>Desulfosporosinus</taxon>
    </lineage>
</organism>
<dbReference type="PANTHER" id="PTHR13696:SF52">
    <property type="entry name" value="PARA FAMILY PROTEIN CT_582"/>
    <property type="match status" value="1"/>
</dbReference>
<name>I4DCR8_DESAJ</name>
<sequence length="294" mass="33189">MAGISILNSFVKKDRKAYKLKPKCRVIAPLSQKGGATKSTSCVNIASVLCEMGYRVLVIDLDQQGHSTMGLGGDNLEWEYTMANVLDYEKIIEDFDPIPIEKALMKTLFESKTDGSLWLIGANITNEEYSAAHYNDPSKKMLLSEELDKIKDKFDFIIIDSPPGLDFWNWSAIFALDYIIVPLEPGHGEMRSYNDFMETLLQIKEVNPKLKHLGTFLTKANPQTNLYKDFKQNFEVNTPGILFESEIPQDTKIKESLGYGIPVTLYASSSKSSKSYWSLTEEVLKRCQLIEAKG</sequence>
<dbReference type="AlphaFoldDB" id="I4DCR8"/>
<reference evidence="3" key="1">
    <citation type="journal article" date="2012" name="J. Bacteriol.">
        <title>Complete genome sequences of Desulfosporosinus orientis DSM765T, Desulfosporosinus youngiae DSM17734T, Desulfosporosinus meridiei DSM13257T, and Desulfosporosinus acidiphilus DSM22704T.</title>
        <authorList>
            <person name="Pester M."/>
            <person name="Brambilla E."/>
            <person name="Alazard D."/>
            <person name="Rattei T."/>
            <person name="Weinmaier T."/>
            <person name="Han J."/>
            <person name="Lucas S."/>
            <person name="Lapidus A."/>
            <person name="Cheng J.F."/>
            <person name="Goodwin L."/>
            <person name="Pitluck S."/>
            <person name="Peters L."/>
            <person name="Ovchinnikova G."/>
            <person name="Teshima H."/>
            <person name="Detter J.C."/>
            <person name="Han C.S."/>
            <person name="Tapia R."/>
            <person name="Land M.L."/>
            <person name="Hauser L."/>
            <person name="Kyrpides N.C."/>
            <person name="Ivanova N.N."/>
            <person name="Pagani I."/>
            <person name="Huntmann M."/>
            <person name="Wei C.L."/>
            <person name="Davenport K.W."/>
            <person name="Daligault H."/>
            <person name="Chain P.S."/>
            <person name="Chen A."/>
            <person name="Mavromatis K."/>
            <person name="Markowitz V."/>
            <person name="Szeto E."/>
            <person name="Mikhailova N."/>
            <person name="Pati A."/>
            <person name="Wagner M."/>
            <person name="Woyke T."/>
            <person name="Ollivier B."/>
            <person name="Klenk H.P."/>
            <person name="Spring S."/>
            <person name="Loy A."/>
        </authorList>
    </citation>
    <scope>NUCLEOTIDE SEQUENCE [LARGE SCALE GENOMIC DNA]</scope>
    <source>
        <strain evidence="3">DSM 22704 / JCM 16185 / SJ4</strain>
    </source>
</reference>
<dbReference type="KEGG" id="dai:Desaci_4766"/>
<dbReference type="Proteomes" id="UP000002892">
    <property type="component" value="Plasmid pDESACI.01"/>
</dbReference>
<proteinExistence type="predicted"/>
<dbReference type="PANTHER" id="PTHR13696">
    <property type="entry name" value="P-LOOP CONTAINING NUCLEOSIDE TRIPHOSPHATE HYDROLASE"/>
    <property type="match status" value="1"/>
</dbReference>
<accession>I4DCR8</accession>
<dbReference type="OrthoDB" id="9791162at2"/>
<dbReference type="Pfam" id="PF13614">
    <property type="entry name" value="AAA_31"/>
    <property type="match status" value="1"/>
</dbReference>